<evidence type="ECO:0000313" key="3">
    <source>
        <dbReference type="Proteomes" id="UP000004830"/>
    </source>
</evidence>
<dbReference type="PATRIC" id="fig|742742.3.peg.424"/>
<dbReference type="AlphaFoldDB" id="G1WGI3"/>
<dbReference type="HOGENOM" id="CLU_2914577_0_0_11"/>
<dbReference type="STRING" id="742742.HMPREF9452_00446"/>
<name>G1WGI3_9ACTN</name>
<gene>
    <name evidence="2" type="ORF">HMPREF9452_00446</name>
</gene>
<comment type="caution">
    <text evidence="2">The sequence shown here is derived from an EMBL/GenBank/DDBJ whole genome shotgun (WGS) entry which is preliminary data.</text>
</comment>
<organism evidence="2 3">
    <name type="scientific">Collinsella tanakaei YIT 12063</name>
    <dbReference type="NCBI Taxonomy" id="742742"/>
    <lineage>
        <taxon>Bacteria</taxon>
        <taxon>Bacillati</taxon>
        <taxon>Actinomycetota</taxon>
        <taxon>Coriobacteriia</taxon>
        <taxon>Coriobacteriales</taxon>
        <taxon>Coriobacteriaceae</taxon>
        <taxon>Collinsella</taxon>
    </lineage>
</organism>
<keyword evidence="3" id="KW-1185">Reference proteome</keyword>
<dbReference type="GeneID" id="62758215"/>
<dbReference type="Proteomes" id="UP000004830">
    <property type="component" value="Unassembled WGS sequence"/>
</dbReference>
<proteinExistence type="predicted"/>
<accession>G1WGI3</accession>
<evidence type="ECO:0000256" key="1">
    <source>
        <dbReference type="SAM" id="MobiDB-lite"/>
    </source>
</evidence>
<dbReference type="EMBL" id="ADLS01000006">
    <property type="protein sequence ID" value="EGX67434.1"/>
    <property type="molecule type" value="Genomic_DNA"/>
</dbReference>
<protein>
    <submittedName>
        <fullName evidence="2">Uncharacterized protein</fullName>
    </submittedName>
</protein>
<feature type="region of interest" description="Disordered" evidence="1">
    <location>
        <begin position="1"/>
        <end position="20"/>
    </location>
</feature>
<dbReference type="RefSeq" id="WP_009140482.1">
    <property type="nucleotide sequence ID" value="NZ_JH126467.1"/>
</dbReference>
<reference evidence="2 3" key="1">
    <citation type="submission" date="2011-06" db="EMBL/GenBank/DDBJ databases">
        <title>The Genome Sequence of Collinsella tanakaei YIT 12063.</title>
        <authorList>
            <consortium name="The Broad Institute Genome Sequencing Platform"/>
            <person name="Earl A."/>
            <person name="Ward D."/>
            <person name="Feldgarden M."/>
            <person name="Gevers D."/>
            <person name="Morotomi M."/>
            <person name="Young S.K."/>
            <person name="Zeng Q."/>
            <person name="Gargeya S."/>
            <person name="Fitzgerald M."/>
            <person name="Haas B."/>
            <person name="Abouelleil A."/>
            <person name="Alvarado L."/>
            <person name="Arachchi H.M."/>
            <person name="Berlin A."/>
            <person name="Brown A."/>
            <person name="Chapman S.B."/>
            <person name="Chen Z."/>
            <person name="Dunbar C."/>
            <person name="Freedman E."/>
            <person name="Gearin G."/>
            <person name="Gellesch M."/>
            <person name="Goldberg J."/>
            <person name="Griggs A."/>
            <person name="Gujja S."/>
            <person name="Heiman D."/>
            <person name="Howarth C."/>
            <person name="Larson L."/>
            <person name="Lui A."/>
            <person name="MacDonald P.J.P."/>
            <person name="Mehta T."/>
            <person name="Montmayeur A."/>
            <person name="Murphy C."/>
            <person name="Neiman D."/>
            <person name="Pearson M."/>
            <person name="Priest M."/>
            <person name="Roberts A."/>
            <person name="Saif S."/>
            <person name="Shea T."/>
            <person name="Shenoy N."/>
            <person name="Sisk P."/>
            <person name="Stolte C."/>
            <person name="Sykes S."/>
            <person name="Wortman J."/>
            <person name="Nusbaum C."/>
            <person name="Birren B."/>
        </authorList>
    </citation>
    <scope>NUCLEOTIDE SEQUENCE [LARGE SCALE GENOMIC DNA]</scope>
    <source>
        <strain evidence="2 3">YIT 12063</strain>
    </source>
</reference>
<evidence type="ECO:0000313" key="2">
    <source>
        <dbReference type="EMBL" id="EGX67434.1"/>
    </source>
</evidence>
<sequence>MGLLDVFKKPPTKVTGNPFGTKRVETTYTRVEMTPEAMEKARRDVERKALEMRVNDPEDKG</sequence>